<dbReference type="Proteomes" id="UP000193083">
    <property type="component" value="Unassembled WGS sequence"/>
</dbReference>
<organism evidence="1 2">
    <name type="scientific">Mesorhizobium australicum</name>
    <dbReference type="NCBI Taxonomy" id="536018"/>
    <lineage>
        <taxon>Bacteria</taxon>
        <taxon>Pseudomonadati</taxon>
        <taxon>Pseudomonadota</taxon>
        <taxon>Alphaproteobacteria</taxon>
        <taxon>Hyphomicrobiales</taxon>
        <taxon>Phyllobacteriaceae</taxon>
        <taxon>Mesorhizobium</taxon>
    </lineage>
</organism>
<proteinExistence type="predicted"/>
<keyword evidence="2" id="KW-1185">Reference proteome</keyword>
<accession>A0A1X7MVA5</accession>
<dbReference type="OrthoDB" id="7030180at2"/>
<sequence length="158" mass="17122">MTKRWLGLSASKEGVIYVDAEIPDDESEPLVVLADDTWKVQNGDRATAYNVLHQQCADYLRENQIDGVVVKASAVMGKGSAKLGMLQSAEVRGVVIAAAGSVCSVKQLTKGVISRTYGERNVDDYVADDSFWDKQTAGGKLRKMSREVAMLLIAARNA</sequence>
<reference evidence="1 2" key="1">
    <citation type="submission" date="2017-04" db="EMBL/GenBank/DDBJ databases">
        <authorList>
            <person name="Afonso C.L."/>
            <person name="Miller P.J."/>
            <person name="Scott M.A."/>
            <person name="Spackman E."/>
            <person name="Goraichik I."/>
            <person name="Dimitrov K.M."/>
            <person name="Suarez D.L."/>
            <person name="Swayne D.E."/>
        </authorList>
    </citation>
    <scope>NUCLEOTIDE SEQUENCE [LARGE SCALE GENOMIC DNA]</scope>
    <source>
        <strain evidence="1 2">B5P</strain>
    </source>
</reference>
<protein>
    <submittedName>
        <fullName evidence="1">Uncharacterized protein</fullName>
    </submittedName>
</protein>
<gene>
    <name evidence="1" type="ORF">SAMN02982922_0671</name>
</gene>
<dbReference type="EMBL" id="FXBL01000004">
    <property type="protein sequence ID" value="SMH27926.1"/>
    <property type="molecule type" value="Genomic_DNA"/>
</dbReference>
<name>A0A1X7MVA5_9HYPH</name>
<evidence type="ECO:0000313" key="2">
    <source>
        <dbReference type="Proteomes" id="UP000193083"/>
    </source>
</evidence>
<dbReference type="AlphaFoldDB" id="A0A1X7MVA5"/>
<evidence type="ECO:0000313" key="1">
    <source>
        <dbReference type="EMBL" id="SMH27926.1"/>
    </source>
</evidence>
<dbReference type="RefSeq" id="WP_085462848.1">
    <property type="nucleotide sequence ID" value="NZ_FXBL01000004.1"/>
</dbReference>